<gene>
    <name evidence="2" type="ORF">PSON_ATCC_30995.1.T0860079</name>
</gene>
<feature type="transmembrane region" description="Helical" evidence="1">
    <location>
        <begin position="55"/>
        <end position="77"/>
    </location>
</feature>
<dbReference type="Proteomes" id="UP000692954">
    <property type="component" value="Unassembled WGS sequence"/>
</dbReference>
<comment type="caution">
    <text evidence="2">The sequence shown here is derived from an EMBL/GenBank/DDBJ whole genome shotgun (WGS) entry which is preliminary data.</text>
</comment>
<dbReference type="EMBL" id="CAJJDN010000086">
    <property type="protein sequence ID" value="CAD8106192.1"/>
    <property type="molecule type" value="Genomic_DNA"/>
</dbReference>
<reference evidence="2" key="1">
    <citation type="submission" date="2021-01" db="EMBL/GenBank/DDBJ databases">
        <authorList>
            <consortium name="Genoscope - CEA"/>
            <person name="William W."/>
        </authorList>
    </citation>
    <scope>NUCLEOTIDE SEQUENCE</scope>
</reference>
<evidence type="ECO:0000313" key="2">
    <source>
        <dbReference type="EMBL" id="CAD8106192.1"/>
    </source>
</evidence>
<accession>A0A8S1PT38</accession>
<keyword evidence="1" id="KW-0472">Membrane</keyword>
<protein>
    <submittedName>
        <fullName evidence="2">Uncharacterized protein</fullName>
    </submittedName>
</protein>
<sequence>MVYQKTRYFIDLYIKKYIKEQTKIHLVSDYVIENLINLKKNQIKVEIYQQIYQKMLNTLIIIINAFILTILFCPVWIKWLARLHKKVVALNYSYIPFTLYNMELRYQYKKHIIVVVNIARIQIQKIPNSWRFNVNIIDLSLQFIPNQPIKIGFQFEEQLYIERLKSKFLPYTHQKILHRKSKQIPFLSLLLESSAINCLFLTLSRLNIHFNQINVTLPKLNSKEKDLPEMIINVEQTSIFLHLNQNGHLQWKLNSEGANMQQCLTITKINLDAITKPGLLIDLLEEHSYIDVNIQEVRWFCKSQYFYTMDVLANEFWTRPDINKILKKQFNEKGFMFLGKPRKTNLYFGSFKIEFSIFNDSENQKNNSFHILTQKFYKYTQNKLVFEWQQLKYYGQYNIVDTDQIKKAIIKCKQFTVNTLQEDIRFQDISWNIDSTSSNTVHSNDNTKHFIRYADLIINLSPQLIKFFTLIQTELASEFRVAFIENYEQSKYFKKYNRIAKEMCCQFLNIDLNSALRTSYDFFITNKFQINLIYDGTIINSITINQFHYISSEGDVNESSITFKNCQMTSNISQTDGFIQDFKMQTNPQNINYNFNTFQLLVEQQNIEKILRIYQLQKIFRSQLSKFTSFKLTPLEKKKSKANKPIIKDKIINCQKVKLKYLSEPFLAEINLKEIKTQDPNNIDLNQFSIKFQNSSLFVIDQIQTKNSAQLMQINIKFAKLNFEEEVRDINVFLAGIKQMNTIVSRKQIFDINQEEIDTSQLRKRRSSHDGVLKQITSNQDQTTKLRSIFGKNTNLNIQSFEIQVQDTKLNDALCKYRRFQEKFETIKSRQNESRVLEGLKTQQSYPLFHLKFQNLNFKFKKQNLSMNQVLDKITKLDSHPTQLDESFFEYFELANCEILLEQIKISIRDYKLNLLDLRGIKLNTFLCISKLNTQNIQIGLRVFYDLSLEIKQLQIAAGLNLVFAFREISNRINQIMGQSVNQIQDKIIIKEQLAFWDRFRLKFHGKLHFQLDHLILQITTDILPYSIDCIKLSSKQINIEFLNWTLKGQADKLKLGRIPKIQKVLYIPRIQMVTEFYWFAQKDQYDHYFYMRKPYFNQINDGLNDFISQQLQIEIKVDCIQYEHYQESNFRDQQKHSFFIHYQNQFMRWLKNRPILRHDVLKMFSVKINKLPQVMDNEISEIEWNMYADYKTLVNYTYIKLMESLIIKQSLFQHTKKINIRVYSNKFRMFFTNSEKPVSHNETFLKHKDIPFIGFQTLLQSLKFNLQLEPNRIDKEWRFEVQSIAAKCDQLVSSMFDGKQMLEMEQPEPLSQQEQFVNFFDIQPVDYYQSELNQSQNLQNMTFHELKKLKKFLKQPFIINTTLTPQYHLFNLQTDESYLQDSLEDVKLRGRASGIQIKPQAKNEFSAFDIFLIAKSLEYKQNQKIQLQDEDDDSKAVMTQKIIKNFISALNSQFLFTFYLQEIWGNVFESLEIPQNNETKQKFDQQINQTKPKSFSREELILMVSLVNPQFNFQYHNANCQMILTSPKDCQIIMSEYILPFDSLEIDKKIVTKLIFNGLDCQVLQKHLDAKQTVRFLNQDYEKIVKCDYALFQIQNYQLRENARDFTEISSLNKKNNPNYWNQELRRPIVQVKVGQLNATMKKYQLDQFLDMLTFMEMAVTTKNEFENKERFYRNKLKELNQYGSKQIDQLIKKKISENLEHYGAEKSKLDYAIKETSLSLLDEQEVSFILFNIRQIRIIETVFENDSHKIDILLQDMDAINKIEQDPDYKMVLSQELKENRSQPFFRMIKKFYPLQIYQQKWFVIDQNDIKMNPLTIILTDELYDQFYTYFFGDEQTQRNNRLSIEKKEQMKSAMENISKQIPDYFHSLQVSELKLIATFKHPSKIKRFKDVTIQLEPYKSPKQFTTTKEQFDEFAAFVLKQISTQIFSIIGQKLFG</sequence>
<organism evidence="2 3">
    <name type="scientific">Paramecium sonneborni</name>
    <dbReference type="NCBI Taxonomy" id="65129"/>
    <lineage>
        <taxon>Eukaryota</taxon>
        <taxon>Sar</taxon>
        <taxon>Alveolata</taxon>
        <taxon>Ciliophora</taxon>
        <taxon>Intramacronucleata</taxon>
        <taxon>Oligohymenophorea</taxon>
        <taxon>Peniculida</taxon>
        <taxon>Parameciidae</taxon>
        <taxon>Paramecium</taxon>
    </lineage>
</organism>
<evidence type="ECO:0000256" key="1">
    <source>
        <dbReference type="SAM" id="Phobius"/>
    </source>
</evidence>
<evidence type="ECO:0000313" key="3">
    <source>
        <dbReference type="Proteomes" id="UP000692954"/>
    </source>
</evidence>
<keyword evidence="3" id="KW-1185">Reference proteome</keyword>
<name>A0A8S1PT38_9CILI</name>
<proteinExistence type="predicted"/>
<keyword evidence="1" id="KW-1133">Transmembrane helix</keyword>
<dbReference type="OrthoDB" id="290292at2759"/>
<keyword evidence="1" id="KW-0812">Transmembrane</keyword>